<feature type="chain" id="PRO_5011952101" description="protein disulfide-isomerase" evidence="10">
    <location>
        <begin position="16"/>
        <end position="336"/>
    </location>
</feature>
<dbReference type="EMBL" id="AK422081">
    <property type="protein sequence ID" value="BAN40586.1"/>
    <property type="molecule type" value="mRNA"/>
</dbReference>
<evidence type="ECO:0000256" key="10">
    <source>
        <dbReference type="SAM" id="SignalP"/>
    </source>
</evidence>
<dbReference type="EC" id="5.3.4.1" evidence="3"/>
<dbReference type="CDD" id="cd02998">
    <property type="entry name" value="PDI_a_ERp38"/>
    <property type="match status" value="2"/>
</dbReference>
<dbReference type="InterPro" id="IPR051063">
    <property type="entry name" value="PDI"/>
</dbReference>
<evidence type="ECO:0000256" key="4">
    <source>
        <dbReference type="ARBA" id="ARBA00022729"/>
    </source>
</evidence>
<evidence type="ECO:0000256" key="1">
    <source>
        <dbReference type="ARBA" id="ARBA00001182"/>
    </source>
</evidence>
<feature type="domain" description="Thioredoxin" evidence="11">
    <location>
        <begin position="9"/>
        <end position="125"/>
    </location>
</feature>
<dbReference type="OMA" id="FINEHAG"/>
<keyword evidence="7 12" id="KW-0413">Isomerase</keyword>
<dbReference type="Gene3D" id="3.40.30.10">
    <property type="entry name" value="Glutaredoxin"/>
    <property type="match status" value="2"/>
</dbReference>
<feature type="signal peptide" evidence="10">
    <location>
        <begin position="1"/>
        <end position="15"/>
    </location>
</feature>
<evidence type="ECO:0000256" key="2">
    <source>
        <dbReference type="ARBA" id="ARBA00006347"/>
    </source>
</evidence>
<proteinExistence type="evidence at transcript level"/>
<dbReference type="PANTHER" id="PTHR45672">
    <property type="entry name" value="PROTEIN DISULFIDE-ISOMERASE C17H9.14C-RELATED"/>
    <property type="match status" value="1"/>
</dbReference>
<comment type="catalytic activity">
    <reaction evidence="1">
        <text>Catalyzes the rearrangement of -S-S- bonds in proteins.</text>
        <dbReference type="EC" id="5.3.4.1"/>
    </reaction>
</comment>
<dbReference type="Pfam" id="PF07749">
    <property type="entry name" value="ERp29"/>
    <property type="match status" value="1"/>
</dbReference>
<dbReference type="VEuPathDB" id="AmoebaDB:EIN_054660"/>
<dbReference type="EMBL" id="AK423357">
    <property type="protein sequence ID" value="BAN41776.1"/>
    <property type="molecule type" value="mRNA"/>
</dbReference>
<dbReference type="AlphaFoldDB" id="S0B217"/>
<dbReference type="InterPro" id="IPR017937">
    <property type="entry name" value="Thioredoxin_CS"/>
</dbReference>
<dbReference type="SUPFAM" id="SSF47933">
    <property type="entry name" value="ERP29 C domain-like"/>
    <property type="match status" value="1"/>
</dbReference>
<dbReference type="PRINTS" id="PR00421">
    <property type="entry name" value="THIOREDOXIN"/>
</dbReference>
<evidence type="ECO:0000256" key="6">
    <source>
        <dbReference type="ARBA" id="ARBA00023157"/>
    </source>
</evidence>
<keyword evidence="5" id="KW-0677">Repeat</keyword>
<evidence type="ECO:0000256" key="8">
    <source>
        <dbReference type="ARBA" id="ARBA00023284"/>
    </source>
</evidence>
<dbReference type="PROSITE" id="PS51352">
    <property type="entry name" value="THIOREDOXIN_2"/>
    <property type="match status" value="2"/>
</dbReference>
<dbReference type="InterPro" id="IPR005788">
    <property type="entry name" value="PDI_thioredoxin-like_dom"/>
</dbReference>
<dbReference type="Gene3D" id="1.20.1150.12">
    <property type="entry name" value="Endoplasmic reticulum resident protein 29, C-terminal domain"/>
    <property type="match status" value="1"/>
</dbReference>
<keyword evidence="4 10" id="KW-0732">Signal</keyword>
<keyword evidence="8" id="KW-0676">Redox-active center</keyword>
<reference evidence="12" key="1">
    <citation type="submission" date="2012-06" db="EMBL/GenBank/DDBJ databases">
        <title>Short 5' UTR of Entamoeba genes.</title>
        <authorList>
            <person name="Hiranuka K."/>
            <person name="Kumagai M."/>
            <person name="Wakaguri H."/>
            <person name="Suzuki Y."/>
            <person name="Sugano S."/>
            <person name="Watanabe J."/>
            <person name="Makioka A."/>
        </authorList>
    </citation>
    <scope>NUCLEOTIDE SEQUENCE</scope>
    <source>
        <strain evidence="12">IP1</strain>
    </source>
</reference>
<dbReference type="NCBIfam" id="TIGR01126">
    <property type="entry name" value="pdi_dom"/>
    <property type="match status" value="2"/>
</dbReference>
<dbReference type="InterPro" id="IPR011679">
    <property type="entry name" value="ERp29_C"/>
</dbReference>
<accession>S0B217</accession>
<dbReference type="EMBL" id="AK422050">
    <property type="protein sequence ID" value="BAN40556.1"/>
    <property type="molecule type" value="mRNA"/>
</dbReference>
<evidence type="ECO:0000256" key="7">
    <source>
        <dbReference type="ARBA" id="ARBA00023235"/>
    </source>
</evidence>
<dbReference type="InterPro" id="IPR036249">
    <property type="entry name" value="Thioredoxin-like_sf"/>
</dbReference>
<dbReference type="InterPro" id="IPR036356">
    <property type="entry name" value="ERp29_C_sf"/>
</dbReference>
<evidence type="ECO:0000256" key="9">
    <source>
        <dbReference type="RuleBase" id="RU004208"/>
    </source>
</evidence>
<dbReference type="Pfam" id="PF00085">
    <property type="entry name" value="Thioredoxin"/>
    <property type="match status" value="2"/>
</dbReference>
<feature type="domain" description="Thioredoxin" evidence="11">
    <location>
        <begin position="126"/>
        <end position="271"/>
    </location>
</feature>
<keyword evidence="6" id="KW-1015">Disulfide bond</keyword>
<evidence type="ECO:0000256" key="3">
    <source>
        <dbReference type="ARBA" id="ARBA00012723"/>
    </source>
</evidence>
<sequence length="336" mass="37721">MGVLLLLATVLCTQASVVSLNPTNFNNIVDGTRHVFVKFFAPWCGHCKKLAPEYVKLADKYKSNDNIVIAELDCDNKDHKDLCGKFGISGFPTLKFFAKGTTDAIDYNGDRSFDDLVKFIDEKTQPKVASNVVVVTDDTFDTIVMDPTKNVFVKFYAPWCGHCKALAPKYVELSKMYAGEDDFIMAEVDCTVNTKVCGKYEVHGYPTLKSFPKATKTGIAYEGNREVKDFVAYFNTNYGYDRDETGKVGKTAGRIAELDDLAKTFLKAENKEELIKKAMETVGSNYYVKVMKRIVEKGEGYIKTEKERIKKMLSGSNLKAKKVDDFNKNLNVLEAF</sequence>
<dbReference type="GO" id="GO:0003756">
    <property type="term" value="F:protein disulfide isomerase activity"/>
    <property type="evidence" value="ECO:0007669"/>
    <property type="project" value="UniProtKB-EC"/>
</dbReference>
<dbReference type="PROSITE" id="PS00194">
    <property type="entry name" value="THIOREDOXIN_1"/>
    <property type="match status" value="2"/>
</dbReference>
<comment type="similarity">
    <text evidence="2 9">Belongs to the protein disulfide isomerase family.</text>
</comment>
<dbReference type="SUPFAM" id="SSF52833">
    <property type="entry name" value="Thioredoxin-like"/>
    <property type="match status" value="2"/>
</dbReference>
<dbReference type="GO" id="GO:0005783">
    <property type="term" value="C:endoplasmic reticulum"/>
    <property type="evidence" value="ECO:0007669"/>
    <property type="project" value="InterPro"/>
</dbReference>
<dbReference type="PANTHER" id="PTHR45672:SF11">
    <property type="entry name" value="PROTEIN DISULFIDE-ISOMERASE C17H9.14C"/>
    <property type="match status" value="1"/>
</dbReference>
<evidence type="ECO:0000256" key="5">
    <source>
        <dbReference type="ARBA" id="ARBA00022737"/>
    </source>
</evidence>
<name>S0B217_ENTIV</name>
<protein>
    <recommendedName>
        <fullName evidence="3">protein disulfide-isomerase</fullName>
        <ecNumber evidence="3">5.3.4.1</ecNumber>
    </recommendedName>
</protein>
<dbReference type="GO" id="GO:0006457">
    <property type="term" value="P:protein folding"/>
    <property type="evidence" value="ECO:0007669"/>
    <property type="project" value="TreeGrafter"/>
</dbReference>
<organism evidence="12">
    <name type="scientific">Entamoeba invadens</name>
    <dbReference type="NCBI Taxonomy" id="33085"/>
    <lineage>
        <taxon>Eukaryota</taxon>
        <taxon>Amoebozoa</taxon>
        <taxon>Evosea</taxon>
        <taxon>Archamoebae</taxon>
        <taxon>Mastigamoebida</taxon>
        <taxon>Entamoebidae</taxon>
        <taxon>Entamoeba</taxon>
    </lineage>
</organism>
<dbReference type="InterPro" id="IPR013766">
    <property type="entry name" value="Thioredoxin_domain"/>
</dbReference>
<dbReference type="CDD" id="cd00238">
    <property type="entry name" value="ERp29c"/>
    <property type="match status" value="1"/>
</dbReference>
<evidence type="ECO:0000259" key="11">
    <source>
        <dbReference type="PROSITE" id="PS51352"/>
    </source>
</evidence>
<evidence type="ECO:0000313" key="12">
    <source>
        <dbReference type="EMBL" id="BAN40586.1"/>
    </source>
</evidence>